<dbReference type="Proteomes" id="UP000037397">
    <property type="component" value="Unassembled WGS sequence"/>
</dbReference>
<sequence>MIGRLLIYGVGEKMTRRFAAVVVASQAFAIFFGALVAYAINRADGGSQHRTYLVVGCVLAVLSLLTSGVLRRPWGVTLGWLVQAATLASGFIVPAMLFVGLMFAALWITALFQGHKMDQLTRDYTTRRPA</sequence>
<keyword evidence="1" id="KW-0472">Membrane</keyword>
<dbReference type="EMBL" id="LAIR01000002">
    <property type="protein sequence ID" value="KNX36743.1"/>
    <property type="molecule type" value="Genomic_DNA"/>
</dbReference>
<protein>
    <recommendedName>
        <fullName evidence="4">DUF4233 domain-containing protein</fullName>
    </recommendedName>
</protein>
<dbReference type="OrthoDB" id="3267755at2"/>
<feature type="transmembrane region" description="Helical" evidence="1">
    <location>
        <begin position="91"/>
        <end position="112"/>
    </location>
</feature>
<dbReference type="Pfam" id="PF14017">
    <property type="entry name" value="DUF4233"/>
    <property type="match status" value="1"/>
</dbReference>
<accession>A0A0L6CGU6</accession>
<feature type="transmembrane region" description="Helical" evidence="1">
    <location>
        <begin position="52"/>
        <end position="71"/>
    </location>
</feature>
<dbReference type="STRING" id="1631356.VV01_05640"/>
<comment type="caution">
    <text evidence="2">The sequence shown here is derived from an EMBL/GenBank/DDBJ whole genome shotgun (WGS) entry which is preliminary data.</text>
</comment>
<keyword evidence="3" id="KW-1185">Reference proteome</keyword>
<keyword evidence="1" id="KW-1133">Transmembrane helix</keyword>
<reference evidence="3" key="1">
    <citation type="submission" date="2015-03" db="EMBL/GenBank/DDBJ databases">
        <title>Luteipulveratus halotolerans sp. nov., a novel actinobacterium (Dermacoccaceae) from Sarawak, Malaysia.</title>
        <authorList>
            <person name="Juboi H."/>
            <person name="Basik A."/>
            <person name="Shamsul S.S."/>
            <person name="Arnold P."/>
            <person name="Schmitt E.K."/>
            <person name="Sanglier J.-J."/>
            <person name="Yeo T."/>
        </authorList>
    </citation>
    <scope>NUCLEOTIDE SEQUENCE [LARGE SCALE GENOMIC DNA]</scope>
    <source>
        <strain evidence="3">C296001</strain>
    </source>
</reference>
<gene>
    <name evidence="2" type="ORF">VV01_05640</name>
</gene>
<feature type="transmembrane region" description="Helical" evidence="1">
    <location>
        <begin position="18"/>
        <end position="40"/>
    </location>
</feature>
<proteinExistence type="predicted"/>
<dbReference type="AlphaFoldDB" id="A0A0L6CGU6"/>
<dbReference type="InterPro" id="IPR025327">
    <property type="entry name" value="DUF4233"/>
</dbReference>
<keyword evidence="1" id="KW-0812">Transmembrane</keyword>
<dbReference type="RefSeq" id="WP_071606301.1">
    <property type="nucleotide sequence ID" value="NZ_LAIR01000002.1"/>
</dbReference>
<evidence type="ECO:0000313" key="3">
    <source>
        <dbReference type="Proteomes" id="UP000037397"/>
    </source>
</evidence>
<evidence type="ECO:0000313" key="2">
    <source>
        <dbReference type="EMBL" id="KNX36743.1"/>
    </source>
</evidence>
<evidence type="ECO:0000256" key="1">
    <source>
        <dbReference type="SAM" id="Phobius"/>
    </source>
</evidence>
<evidence type="ECO:0008006" key="4">
    <source>
        <dbReference type="Google" id="ProtNLM"/>
    </source>
</evidence>
<organism evidence="2 3">
    <name type="scientific">Luteipulveratus halotolerans</name>
    <dbReference type="NCBI Taxonomy" id="1631356"/>
    <lineage>
        <taxon>Bacteria</taxon>
        <taxon>Bacillati</taxon>
        <taxon>Actinomycetota</taxon>
        <taxon>Actinomycetes</taxon>
        <taxon>Micrococcales</taxon>
        <taxon>Dermacoccaceae</taxon>
        <taxon>Luteipulveratus</taxon>
    </lineage>
</organism>
<name>A0A0L6CGU6_9MICO</name>